<dbReference type="Gene3D" id="1.20.58.60">
    <property type="match status" value="1"/>
</dbReference>
<dbReference type="InterPro" id="IPR052231">
    <property type="entry name" value="Rho_GEF_signaling-related"/>
</dbReference>
<keyword evidence="2" id="KW-1185">Reference proteome</keyword>
<protein>
    <submittedName>
        <fullName evidence="1">Uncharacterized protein</fullName>
    </submittedName>
</protein>
<proteinExistence type="predicted"/>
<dbReference type="EMBL" id="JAHRIM010065701">
    <property type="protein sequence ID" value="MEQ2272218.1"/>
    <property type="molecule type" value="Genomic_DNA"/>
</dbReference>
<name>A0ABV0WTN6_9TELE</name>
<evidence type="ECO:0000313" key="1">
    <source>
        <dbReference type="EMBL" id="MEQ2272218.1"/>
    </source>
</evidence>
<dbReference type="PANTHER" id="PTHR45845:SF4">
    <property type="entry name" value="PLECKSTRIN HOMOLOGY DOMAIN CONTAINING, FAMILY G (WITH RHOGEF DOMAIN) MEMBER 4"/>
    <property type="match status" value="1"/>
</dbReference>
<feature type="non-terminal residue" evidence="1">
    <location>
        <position position="165"/>
    </location>
</feature>
<reference evidence="1 2" key="1">
    <citation type="submission" date="2021-06" db="EMBL/GenBank/DDBJ databases">
        <authorList>
            <person name="Palmer J.M."/>
        </authorList>
    </citation>
    <scope>NUCLEOTIDE SEQUENCE [LARGE SCALE GENOMIC DNA]</scope>
    <source>
        <strain evidence="1 2">XR_2019</strain>
        <tissue evidence="1">Muscle</tissue>
    </source>
</reference>
<accession>A0ABV0WTN6</accession>
<gene>
    <name evidence="1" type="ORF">XENORESO_016862</name>
</gene>
<evidence type="ECO:0000313" key="2">
    <source>
        <dbReference type="Proteomes" id="UP001444071"/>
    </source>
</evidence>
<feature type="non-terminal residue" evidence="1">
    <location>
        <position position="1"/>
    </location>
</feature>
<sequence length="165" mass="18345">VSVPGGLGSVLVLVEEQQESFPLALEGAEIHVVRGTGVLQQYVDRQQLPKELDGDFSHSHSDWLAFRLRLEKLTERCESALSLLGEALQSMEKEEMPNDIKAVPQSIDKHRQLMVSVLADQRLTELQQRGGAWLAGLTNCSSGLAQRSPDCRYQTPHFTCSFILT</sequence>
<organism evidence="1 2">
    <name type="scientific">Xenotaenia resolanae</name>
    <dbReference type="NCBI Taxonomy" id="208358"/>
    <lineage>
        <taxon>Eukaryota</taxon>
        <taxon>Metazoa</taxon>
        <taxon>Chordata</taxon>
        <taxon>Craniata</taxon>
        <taxon>Vertebrata</taxon>
        <taxon>Euteleostomi</taxon>
        <taxon>Actinopterygii</taxon>
        <taxon>Neopterygii</taxon>
        <taxon>Teleostei</taxon>
        <taxon>Neoteleostei</taxon>
        <taxon>Acanthomorphata</taxon>
        <taxon>Ovalentaria</taxon>
        <taxon>Atherinomorphae</taxon>
        <taxon>Cyprinodontiformes</taxon>
        <taxon>Goodeidae</taxon>
        <taxon>Xenotaenia</taxon>
    </lineage>
</organism>
<dbReference type="Proteomes" id="UP001444071">
    <property type="component" value="Unassembled WGS sequence"/>
</dbReference>
<comment type="caution">
    <text evidence="1">The sequence shown here is derived from an EMBL/GenBank/DDBJ whole genome shotgun (WGS) entry which is preliminary data.</text>
</comment>
<dbReference type="PANTHER" id="PTHR45845">
    <property type="entry name" value="RHO GUANINE NUCLEOTIDE EXCHANGE FACTOR-RELATED"/>
    <property type="match status" value="1"/>
</dbReference>